<accession>A0A0D2K6V8</accession>
<dbReference type="GeneID" id="25733751"/>
<dbReference type="OrthoDB" id="972532at2759"/>
<feature type="region of interest" description="Disordered" evidence="1">
    <location>
        <begin position="59"/>
        <end position="83"/>
    </location>
</feature>
<dbReference type="AlphaFoldDB" id="A0A0D2K6V8"/>
<organism evidence="2 3">
    <name type="scientific">Monoraphidium neglectum</name>
    <dbReference type="NCBI Taxonomy" id="145388"/>
    <lineage>
        <taxon>Eukaryota</taxon>
        <taxon>Viridiplantae</taxon>
        <taxon>Chlorophyta</taxon>
        <taxon>core chlorophytes</taxon>
        <taxon>Chlorophyceae</taxon>
        <taxon>CS clade</taxon>
        <taxon>Sphaeropleales</taxon>
        <taxon>Selenastraceae</taxon>
        <taxon>Monoraphidium</taxon>
    </lineage>
</organism>
<keyword evidence="3" id="KW-1185">Reference proteome</keyword>
<dbReference type="Pfam" id="PF23627">
    <property type="entry name" value="LisH_WDR26"/>
    <property type="match status" value="1"/>
</dbReference>
<evidence type="ECO:0000256" key="1">
    <source>
        <dbReference type="SAM" id="MobiDB-lite"/>
    </source>
</evidence>
<reference evidence="2 3" key="1">
    <citation type="journal article" date="2013" name="BMC Genomics">
        <title>Reconstruction of the lipid metabolism for the microalga Monoraphidium neglectum from its genome sequence reveals characteristics suitable for biofuel production.</title>
        <authorList>
            <person name="Bogen C."/>
            <person name="Al-Dilaimi A."/>
            <person name="Albersmeier A."/>
            <person name="Wichmann J."/>
            <person name="Grundmann M."/>
            <person name="Rupp O."/>
            <person name="Lauersen K.J."/>
            <person name="Blifernez-Klassen O."/>
            <person name="Kalinowski J."/>
            <person name="Goesmann A."/>
            <person name="Mussgnug J.H."/>
            <person name="Kruse O."/>
        </authorList>
    </citation>
    <scope>NUCLEOTIDE SEQUENCE [LARGE SCALE GENOMIC DNA]</scope>
    <source>
        <strain evidence="2 3">SAG 48.87</strain>
    </source>
</reference>
<protein>
    <submittedName>
        <fullName evidence="2">Uncharacterized protein</fullName>
    </submittedName>
</protein>
<dbReference type="KEGG" id="mng:MNEG_16031"/>
<dbReference type="EMBL" id="KK106121">
    <property type="protein sequence ID" value="KIY91933.1"/>
    <property type="molecule type" value="Genomic_DNA"/>
</dbReference>
<feature type="compositionally biased region" description="Polar residues" evidence="1">
    <location>
        <begin position="74"/>
        <end position="83"/>
    </location>
</feature>
<evidence type="ECO:0000313" key="2">
    <source>
        <dbReference type="EMBL" id="KIY91933.1"/>
    </source>
</evidence>
<sequence length="83" mass="8917">MDAQDHGLPDRVGPQGLINRVEFVRLLEQALHRLGYSGVAEHLEKDSPHACANDCNTIRSGVQQQGADGPTRTPPSASHTPPP</sequence>
<dbReference type="Proteomes" id="UP000054498">
    <property type="component" value="Unassembled WGS sequence"/>
</dbReference>
<name>A0A0D2K6V8_9CHLO</name>
<dbReference type="RefSeq" id="XP_013890953.1">
    <property type="nucleotide sequence ID" value="XM_014035499.1"/>
</dbReference>
<proteinExistence type="predicted"/>
<evidence type="ECO:0000313" key="3">
    <source>
        <dbReference type="Proteomes" id="UP000054498"/>
    </source>
</evidence>
<gene>
    <name evidence="2" type="ORF">MNEG_16031</name>
</gene>